<accession>A0A9J2P0X2</accession>
<dbReference type="InterPro" id="IPR016897">
    <property type="entry name" value="SKP1"/>
</dbReference>
<dbReference type="Proteomes" id="UP000036681">
    <property type="component" value="Unplaced"/>
</dbReference>
<dbReference type="PIRSF" id="PIRSF028729">
    <property type="entry name" value="E3_ubiquit_lig_SCF_Skp"/>
    <property type="match status" value="1"/>
</dbReference>
<evidence type="ECO:0000259" key="5">
    <source>
        <dbReference type="Pfam" id="PF03931"/>
    </source>
</evidence>
<reference evidence="7" key="1">
    <citation type="submission" date="2023-03" db="UniProtKB">
        <authorList>
            <consortium name="WormBaseParasite"/>
        </authorList>
    </citation>
    <scope>IDENTIFICATION</scope>
</reference>
<dbReference type="InterPro" id="IPR001232">
    <property type="entry name" value="SKP1-like"/>
</dbReference>
<dbReference type="SUPFAM" id="SSF54695">
    <property type="entry name" value="POZ domain"/>
    <property type="match status" value="1"/>
</dbReference>
<evidence type="ECO:0000256" key="2">
    <source>
        <dbReference type="ARBA" id="ARBA00022786"/>
    </source>
</evidence>
<dbReference type="InterPro" id="IPR016073">
    <property type="entry name" value="Skp1_comp_POZ"/>
</dbReference>
<dbReference type="InterPro" id="IPR036296">
    <property type="entry name" value="SKP1-like_dim_sf"/>
</dbReference>
<dbReference type="PANTHER" id="PTHR11165">
    <property type="entry name" value="SKP1"/>
    <property type="match status" value="1"/>
</dbReference>
<dbReference type="SUPFAM" id="SSF81382">
    <property type="entry name" value="Skp1 dimerisation domain-like"/>
    <property type="match status" value="1"/>
</dbReference>
<dbReference type="FunFam" id="3.30.710.10:FF:000026">
    <property type="entry name" value="E3 ubiquitin ligase complex SCF subunit"/>
    <property type="match status" value="1"/>
</dbReference>
<feature type="domain" description="SKP1 component dimerisation" evidence="4">
    <location>
        <begin position="132"/>
        <end position="172"/>
    </location>
</feature>
<name>A0A9J2P0X2_ASCLU</name>
<comment type="pathway">
    <text evidence="3">Protein modification; protein ubiquitination.</text>
</comment>
<dbReference type="WBParaSite" id="ALUE_0000341601-mRNA-1">
    <property type="protein sequence ID" value="ALUE_0000341601-mRNA-1"/>
    <property type="gene ID" value="ALUE_0000341601"/>
</dbReference>
<dbReference type="AlphaFoldDB" id="A0A9J2P0X2"/>
<dbReference type="Pfam" id="PF03931">
    <property type="entry name" value="Skp1_POZ"/>
    <property type="match status" value="1"/>
</dbReference>
<evidence type="ECO:0000259" key="4">
    <source>
        <dbReference type="Pfam" id="PF01466"/>
    </source>
</evidence>
<dbReference type="Pfam" id="PF01466">
    <property type="entry name" value="Skp1"/>
    <property type="match status" value="1"/>
</dbReference>
<dbReference type="Gene3D" id="3.30.710.10">
    <property type="entry name" value="Potassium Channel Kv1.1, Chain A"/>
    <property type="match status" value="1"/>
</dbReference>
<dbReference type="SMART" id="SM00512">
    <property type="entry name" value="Skp1"/>
    <property type="match status" value="1"/>
</dbReference>
<evidence type="ECO:0000256" key="1">
    <source>
        <dbReference type="ARBA" id="ARBA00009993"/>
    </source>
</evidence>
<evidence type="ECO:0000313" key="6">
    <source>
        <dbReference type="Proteomes" id="UP000036681"/>
    </source>
</evidence>
<proteinExistence type="inferred from homology"/>
<evidence type="ECO:0000256" key="3">
    <source>
        <dbReference type="PIRNR" id="PIRNR028729"/>
    </source>
</evidence>
<dbReference type="GO" id="GO:0006511">
    <property type="term" value="P:ubiquitin-dependent protein catabolic process"/>
    <property type="evidence" value="ECO:0007669"/>
    <property type="project" value="InterPro"/>
</dbReference>
<dbReference type="InterPro" id="IPR011333">
    <property type="entry name" value="SKP1/BTB/POZ_sf"/>
</dbReference>
<comment type="function">
    <text evidence="3">Probable essential component of SCF (SKP1-CUL1-F-box protein) E3 ubiquitin-protein ligase complexes, which mediate the ubiquitination and subsequent proteasomal degradation of target proteins. Regulates cell proliferation during embryonic and larval development.</text>
</comment>
<organism evidence="6 7">
    <name type="scientific">Ascaris lumbricoides</name>
    <name type="common">Giant roundworm</name>
    <dbReference type="NCBI Taxonomy" id="6252"/>
    <lineage>
        <taxon>Eukaryota</taxon>
        <taxon>Metazoa</taxon>
        <taxon>Ecdysozoa</taxon>
        <taxon>Nematoda</taxon>
        <taxon>Chromadorea</taxon>
        <taxon>Rhabditida</taxon>
        <taxon>Spirurina</taxon>
        <taxon>Ascaridomorpha</taxon>
        <taxon>Ascaridoidea</taxon>
        <taxon>Ascarididae</taxon>
        <taxon>Ascaris</taxon>
    </lineage>
</organism>
<dbReference type="InterPro" id="IPR016072">
    <property type="entry name" value="Skp1_comp_dimer"/>
</dbReference>
<sequence length="173" mass="19737">MNRCSSLSLFSRNMLSCQVPLRTSDGEIVKVDRGVIRHSALIDDLLKDLLKAGDASTTSMEPIPLAEVDAKTLKKVLEWCEHHKEDNLLAQSMNANGEIFVEEIPEWDEQYLKMEDKMLFDVVLAANFLNVKMLMEMACKMIAEKMKGRTPEELRAMFNIENDLTEEDLERVG</sequence>
<protein>
    <recommendedName>
        <fullName evidence="3">Skp1-related protein</fullName>
    </recommendedName>
</protein>
<keyword evidence="2 3" id="KW-0833">Ubl conjugation pathway</keyword>
<keyword evidence="6" id="KW-1185">Reference proteome</keyword>
<evidence type="ECO:0000313" key="7">
    <source>
        <dbReference type="WBParaSite" id="ALUE_0000341601-mRNA-1"/>
    </source>
</evidence>
<comment type="similarity">
    <text evidence="1 3">Belongs to the SKP1 family.</text>
</comment>
<feature type="domain" description="SKP1 component POZ" evidence="5">
    <location>
        <begin position="20"/>
        <end position="84"/>
    </location>
</feature>